<organism evidence="1 2">
    <name type="scientific">Streblomastix strix</name>
    <dbReference type="NCBI Taxonomy" id="222440"/>
    <lineage>
        <taxon>Eukaryota</taxon>
        <taxon>Metamonada</taxon>
        <taxon>Preaxostyla</taxon>
        <taxon>Oxymonadida</taxon>
        <taxon>Streblomastigidae</taxon>
        <taxon>Streblomastix</taxon>
    </lineage>
</organism>
<evidence type="ECO:0000313" key="1">
    <source>
        <dbReference type="EMBL" id="KAA6388464.1"/>
    </source>
</evidence>
<protein>
    <submittedName>
        <fullName evidence="1">Uncharacterized protein</fullName>
    </submittedName>
</protein>
<dbReference type="EMBL" id="SNRW01003972">
    <property type="protein sequence ID" value="KAA6388464.1"/>
    <property type="molecule type" value="Genomic_DNA"/>
</dbReference>
<dbReference type="Proteomes" id="UP000324800">
    <property type="component" value="Unassembled WGS sequence"/>
</dbReference>
<proteinExistence type="predicted"/>
<dbReference type="AlphaFoldDB" id="A0A5J4W0J2"/>
<reference evidence="1 2" key="1">
    <citation type="submission" date="2019-03" db="EMBL/GenBank/DDBJ databases">
        <title>Single cell metagenomics reveals metabolic interactions within the superorganism composed of flagellate Streblomastix strix and complex community of Bacteroidetes bacteria on its surface.</title>
        <authorList>
            <person name="Treitli S.C."/>
            <person name="Kolisko M."/>
            <person name="Husnik F."/>
            <person name="Keeling P."/>
            <person name="Hampl V."/>
        </authorList>
    </citation>
    <scope>NUCLEOTIDE SEQUENCE [LARGE SCALE GENOMIC DNA]</scope>
    <source>
        <strain evidence="1">ST1C</strain>
    </source>
</reference>
<accession>A0A5J4W0J2</accession>
<sequence>VAIVSQTVTVIAQNDAVQDWHV</sequence>
<gene>
    <name evidence="1" type="ORF">EZS28_016008</name>
</gene>
<comment type="caution">
    <text evidence="1">The sequence shown here is derived from an EMBL/GenBank/DDBJ whole genome shotgun (WGS) entry which is preliminary data.</text>
</comment>
<name>A0A5J4W0J2_9EUKA</name>
<evidence type="ECO:0000313" key="2">
    <source>
        <dbReference type="Proteomes" id="UP000324800"/>
    </source>
</evidence>
<feature type="non-terminal residue" evidence="1">
    <location>
        <position position="1"/>
    </location>
</feature>